<evidence type="ECO:0000313" key="2">
    <source>
        <dbReference type="Proteomes" id="UP000056453"/>
    </source>
</evidence>
<gene>
    <name evidence="1" type="ORF">WJ96_01510</name>
</gene>
<reference evidence="1 2" key="1">
    <citation type="submission" date="2015-11" db="EMBL/GenBank/DDBJ databases">
        <title>Expanding the genomic diversity of Burkholderia species for the development of highly accurate diagnostics.</title>
        <authorList>
            <person name="Sahl J."/>
            <person name="Keim P."/>
            <person name="Wagner D."/>
        </authorList>
    </citation>
    <scope>NUCLEOTIDE SEQUENCE [LARGE SCALE GENOMIC DNA]</scope>
    <source>
        <strain evidence="1 2">MSMB1808WGS</strain>
    </source>
</reference>
<dbReference type="RefSeq" id="WP_059956979.1">
    <property type="nucleotide sequence ID" value="NZ_LPBJ01000104.1"/>
</dbReference>
<dbReference type="Proteomes" id="UP000056453">
    <property type="component" value="Unassembled WGS sequence"/>
</dbReference>
<evidence type="ECO:0000313" key="1">
    <source>
        <dbReference type="EMBL" id="KVP87669.1"/>
    </source>
</evidence>
<organism evidence="1 2">
    <name type="scientific">Burkholderia ubonensis</name>
    <dbReference type="NCBI Taxonomy" id="101571"/>
    <lineage>
        <taxon>Bacteria</taxon>
        <taxon>Pseudomonadati</taxon>
        <taxon>Pseudomonadota</taxon>
        <taxon>Betaproteobacteria</taxon>
        <taxon>Burkholderiales</taxon>
        <taxon>Burkholderiaceae</taxon>
        <taxon>Burkholderia</taxon>
        <taxon>Burkholderia cepacia complex</taxon>
    </lineage>
</organism>
<keyword evidence="2" id="KW-1185">Reference proteome</keyword>
<proteinExistence type="predicted"/>
<name>A0AAW3MLL6_9BURK</name>
<dbReference type="EMBL" id="LPBJ01000104">
    <property type="protein sequence ID" value="KVP87669.1"/>
    <property type="molecule type" value="Genomic_DNA"/>
</dbReference>
<accession>A0AAW3MLL6</accession>
<dbReference type="AlphaFoldDB" id="A0AAW3MLL6"/>
<sequence>MVRDNNRTAAAHDKVIVIGDIIKVTDEYLIDHFVTVGSSQHPDATCRVTPCDVVFQGFNTGFSPTGGKLSILL</sequence>
<comment type="caution">
    <text evidence="1">The sequence shown here is derived from an EMBL/GenBank/DDBJ whole genome shotgun (WGS) entry which is preliminary data.</text>
</comment>
<protein>
    <submittedName>
        <fullName evidence="1">Uncharacterized protein</fullName>
    </submittedName>
</protein>